<name>A0A9Q3F7U5_9BASI</name>
<keyword evidence="3" id="KW-1185">Reference proteome</keyword>
<dbReference type="Proteomes" id="UP000765509">
    <property type="component" value="Unassembled WGS sequence"/>
</dbReference>
<sequence length="100" mass="11190">MAIKLEKKFLEKKNVWKVASTPPNVHLLNTAWVFKCVFDSDGNLVKHKVRLCAEGSSQIPGIESGDTHAPTGAMATLQLILSREFTNDWKIHHMDAKTAF</sequence>
<feature type="domain" description="Reverse transcriptase Ty1/copia-type" evidence="1">
    <location>
        <begin position="14"/>
        <end position="100"/>
    </location>
</feature>
<gene>
    <name evidence="2" type="ORF">O181_074014</name>
</gene>
<accession>A0A9Q3F7U5</accession>
<reference evidence="2" key="1">
    <citation type="submission" date="2021-03" db="EMBL/GenBank/DDBJ databases">
        <title>Draft genome sequence of rust myrtle Austropuccinia psidii MF-1, a brazilian biotype.</title>
        <authorList>
            <person name="Quecine M.C."/>
            <person name="Pachon D.M.R."/>
            <person name="Bonatelli M.L."/>
            <person name="Correr F.H."/>
            <person name="Franceschini L.M."/>
            <person name="Leite T.F."/>
            <person name="Margarido G.R.A."/>
            <person name="Almeida C.A."/>
            <person name="Ferrarezi J.A."/>
            <person name="Labate C.A."/>
        </authorList>
    </citation>
    <scope>NUCLEOTIDE SEQUENCE</scope>
    <source>
        <strain evidence="2">MF-1</strain>
    </source>
</reference>
<comment type="caution">
    <text evidence="2">The sequence shown here is derived from an EMBL/GenBank/DDBJ whole genome shotgun (WGS) entry which is preliminary data.</text>
</comment>
<evidence type="ECO:0000313" key="2">
    <source>
        <dbReference type="EMBL" id="MBW0534299.1"/>
    </source>
</evidence>
<protein>
    <recommendedName>
        <fullName evidence="1">Reverse transcriptase Ty1/copia-type domain-containing protein</fullName>
    </recommendedName>
</protein>
<proteinExistence type="predicted"/>
<dbReference type="AlphaFoldDB" id="A0A9Q3F7U5"/>
<evidence type="ECO:0000313" key="3">
    <source>
        <dbReference type="Proteomes" id="UP000765509"/>
    </source>
</evidence>
<organism evidence="2 3">
    <name type="scientific">Austropuccinia psidii MF-1</name>
    <dbReference type="NCBI Taxonomy" id="1389203"/>
    <lineage>
        <taxon>Eukaryota</taxon>
        <taxon>Fungi</taxon>
        <taxon>Dikarya</taxon>
        <taxon>Basidiomycota</taxon>
        <taxon>Pucciniomycotina</taxon>
        <taxon>Pucciniomycetes</taxon>
        <taxon>Pucciniales</taxon>
        <taxon>Sphaerophragmiaceae</taxon>
        <taxon>Austropuccinia</taxon>
    </lineage>
</organism>
<dbReference type="EMBL" id="AVOT02039280">
    <property type="protein sequence ID" value="MBW0534299.1"/>
    <property type="molecule type" value="Genomic_DNA"/>
</dbReference>
<dbReference type="Pfam" id="PF07727">
    <property type="entry name" value="RVT_2"/>
    <property type="match status" value="1"/>
</dbReference>
<dbReference type="InterPro" id="IPR013103">
    <property type="entry name" value="RVT_2"/>
</dbReference>
<evidence type="ECO:0000259" key="1">
    <source>
        <dbReference type="Pfam" id="PF07727"/>
    </source>
</evidence>